<comment type="caution">
    <text evidence="2">The sequence shown here is derived from an EMBL/GenBank/DDBJ whole genome shotgun (WGS) entry which is preliminary data.</text>
</comment>
<gene>
    <name evidence="2" type="ORF">PsB1_1310</name>
</gene>
<reference evidence="2" key="1">
    <citation type="submission" date="2021-05" db="EMBL/GenBank/DDBJ databases">
        <authorList>
            <person name="Tanabe Y."/>
        </authorList>
    </citation>
    <scope>NUCLEOTIDE SEQUENCE</scope>
    <source>
        <strain evidence="2">BOTRYCO-1</strain>
    </source>
</reference>
<dbReference type="Gene3D" id="2.40.160.100">
    <property type="match status" value="1"/>
</dbReference>
<dbReference type="Proteomes" id="UP001161064">
    <property type="component" value="Unassembled WGS sequence"/>
</dbReference>
<name>A0ABQ4PW49_9PROT</name>
<proteinExistence type="predicted"/>
<reference evidence="2" key="2">
    <citation type="journal article" date="2023" name="ISME Commun">
        <title>Characterization of a bloom-associated alphaproteobacterial lineage, 'Candidatus Phycosocius': insights into freshwater algal-bacterial interactions.</title>
        <authorList>
            <person name="Tanabe Y."/>
            <person name="Yamaguchi H."/>
            <person name="Yoshida M."/>
            <person name="Kai A."/>
            <person name="Okazaki Y."/>
        </authorList>
    </citation>
    <scope>NUCLEOTIDE SEQUENCE</scope>
    <source>
        <strain evidence="2">BOTRYCO-1</strain>
    </source>
</reference>
<evidence type="ECO:0000259" key="1">
    <source>
        <dbReference type="Pfam" id="PF13372"/>
    </source>
</evidence>
<dbReference type="InterPro" id="IPR025388">
    <property type="entry name" value="Alginate_export_dom"/>
</dbReference>
<sequence>MANTVCLGLLKQRATAREVITEATKGVDLSESPSERVKALAGKGGLVIAKAMRDGTNTVNFYAGTGKLKGALENWLFAIDGTYQWNNRIDQSAWAGRVQVGYTFAKAKWRPSITYSFQTFSGDDPDTPGLERFDPLFYEGSPSAWSTGSKSSMVFINSNVRAHGVAFRVQPSPKDTLTLRLTRIDANQLRSPLQFGQAERVDFGTGGDLPNVVAGVTASHVSDDIFLEYNRVITRNLFLSAGATISEPGEGIENTVPGGVPAWTGGYVNLVFNF</sequence>
<protein>
    <recommendedName>
        <fullName evidence="1">Alginate export domain-containing protein</fullName>
    </recommendedName>
</protein>
<organism evidence="2 3">
    <name type="scientific">Candidatus Phycosocius spiralis</name>
    <dbReference type="NCBI Taxonomy" id="2815099"/>
    <lineage>
        <taxon>Bacteria</taxon>
        <taxon>Pseudomonadati</taxon>
        <taxon>Pseudomonadota</taxon>
        <taxon>Alphaproteobacteria</taxon>
        <taxon>Caulobacterales</taxon>
        <taxon>Caulobacterales incertae sedis</taxon>
        <taxon>Candidatus Phycosocius</taxon>
    </lineage>
</organism>
<dbReference type="EMBL" id="BPFZ01000007">
    <property type="protein sequence ID" value="GIU67156.1"/>
    <property type="molecule type" value="Genomic_DNA"/>
</dbReference>
<evidence type="ECO:0000313" key="2">
    <source>
        <dbReference type="EMBL" id="GIU67156.1"/>
    </source>
</evidence>
<accession>A0ABQ4PW49</accession>
<keyword evidence="3" id="KW-1185">Reference proteome</keyword>
<feature type="domain" description="Alginate export" evidence="1">
    <location>
        <begin position="69"/>
        <end position="193"/>
    </location>
</feature>
<dbReference type="InterPro" id="IPR053728">
    <property type="entry name" value="Alginate_Permeability_Chnl"/>
</dbReference>
<dbReference type="RefSeq" id="WP_284359933.1">
    <property type="nucleotide sequence ID" value="NZ_BPFZ01000007.1"/>
</dbReference>
<evidence type="ECO:0000313" key="3">
    <source>
        <dbReference type="Proteomes" id="UP001161064"/>
    </source>
</evidence>
<dbReference type="Pfam" id="PF13372">
    <property type="entry name" value="Alginate_exp"/>
    <property type="match status" value="1"/>
</dbReference>